<dbReference type="Gene3D" id="2.20.200.10">
    <property type="entry name" value="Outer membrane efflux proteins (OEP)"/>
    <property type="match status" value="1"/>
</dbReference>
<evidence type="ECO:0000256" key="1">
    <source>
        <dbReference type="ARBA" id="ARBA00007613"/>
    </source>
</evidence>
<dbReference type="PANTHER" id="PTHR30203">
    <property type="entry name" value="OUTER MEMBRANE CATION EFFLUX PROTEIN"/>
    <property type="match status" value="1"/>
</dbReference>
<dbReference type="PATRIC" id="fig|320778.3.peg.2785"/>
<organism evidence="3 4">
    <name type="scientific">Photobacterium ganghwense</name>
    <dbReference type="NCBI Taxonomy" id="320778"/>
    <lineage>
        <taxon>Bacteria</taxon>
        <taxon>Pseudomonadati</taxon>
        <taxon>Pseudomonadota</taxon>
        <taxon>Gammaproteobacteria</taxon>
        <taxon>Vibrionales</taxon>
        <taxon>Vibrionaceae</taxon>
        <taxon>Photobacterium</taxon>
    </lineage>
</organism>
<dbReference type="Pfam" id="PF02321">
    <property type="entry name" value="OEP"/>
    <property type="match status" value="2"/>
</dbReference>
<dbReference type="InterPro" id="IPR010131">
    <property type="entry name" value="MdtP/NodT-like"/>
</dbReference>
<evidence type="ECO:0000256" key="2">
    <source>
        <dbReference type="SAM" id="MobiDB-lite"/>
    </source>
</evidence>
<dbReference type="Gene3D" id="1.20.1600.10">
    <property type="entry name" value="Outer membrane efflux proteins (OEP)"/>
    <property type="match status" value="1"/>
</dbReference>
<evidence type="ECO:0000313" key="3">
    <source>
        <dbReference type="EMBL" id="KLV08692.1"/>
    </source>
</evidence>
<dbReference type="SUPFAM" id="SSF56954">
    <property type="entry name" value="Outer membrane efflux proteins (OEP)"/>
    <property type="match status" value="1"/>
</dbReference>
<feature type="region of interest" description="Disordered" evidence="2">
    <location>
        <begin position="515"/>
        <end position="549"/>
    </location>
</feature>
<evidence type="ECO:0000313" key="4">
    <source>
        <dbReference type="Proteomes" id="UP000035909"/>
    </source>
</evidence>
<dbReference type="AlphaFoldDB" id="A0A0J1K2R5"/>
<dbReference type="EMBL" id="LDOU01000013">
    <property type="protein sequence ID" value="KLV08692.1"/>
    <property type="molecule type" value="Genomic_DNA"/>
</dbReference>
<gene>
    <name evidence="3" type="ORF">ABT57_12765</name>
</gene>
<keyword evidence="4" id="KW-1185">Reference proteome</keyword>
<dbReference type="STRING" id="320778.ABT57_12765"/>
<name>A0A0J1K2R5_9GAMM</name>
<comment type="caution">
    <text evidence="3">The sequence shown here is derived from an EMBL/GenBank/DDBJ whole genome shotgun (WGS) entry which is preliminary data.</text>
</comment>
<reference evidence="3 4" key="1">
    <citation type="submission" date="2015-05" db="EMBL/GenBank/DDBJ databases">
        <title>Photobacterium galathea sp. nov.</title>
        <authorList>
            <person name="Machado H."/>
            <person name="Gram L."/>
        </authorList>
    </citation>
    <scope>NUCLEOTIDE SEQUENCE [LARGE SCALE GENOMIC DNA]</scope>
    <source>
        <strain evidence="3 4">DSM 22954</strain>
    </source>
</reference>
<protein>
    <submittedName>
        <fullName evidence="3">Membrane protein</fullName>
    </submittedName>
</protein>
<proteinExistence type="inferred from homology"/>
<dbReference type="Proteomes" id="UP000035909">
    <property type="component" value="Unassembled WGS sequence"/>
</dbReference>
<dbReference type="PANTHER" id="PTHR30203:SF25">
    <property type="entry name" value="OUTER MEMBRANE PROTEIN-RELATED"/>
    <property type="match status" value="1"/>
</dbReference>
<dbReference type="GO" id="GO:0015562">
    <property type="term" value="F:efflux transmembrane transporter activity"/>
    <property type="evidence" value="ECO:0007669"/>
    <property type="project" value="InterPro"/>
</dbReference>
<sequence length="549" mass="61202">MTGKLNVWFLVGVLASMPGCTVLGPNFTGVDPVPLPASWDQRDYQLSQTQTARWWQQFNDPNLNHLVDLAAQQNLDLTAAGLRILQARAALGVADGLRYPQRQTVSGRLAKVYQSEQTFDNTNLTFDAAWELDVWGRYVRGIESAEAAMYASIASYHDVLVTITAEVVRNYINYRTFEERILLSLRNIDIQKRVAKITQVQYESGDVTELDVQQANTQLYNTQSALPSLKIGLIQSRNALAVLLGMLPDDVEILLKSPAVRAKVAAFDNKYETHLNSRLSENYDQLSLIPVPPRVQPRIEASLVLRRPDLQLAELQAHAQSSRIGIAQADLYPQFTLFGAIGFDSTVPAGGDFSSSKALNLQMGPSFSWNIFQYGRVKNNIRLEDARFEETLTNYNRQVLLAVQEVTNALESYQLNREQKLLAFNSVDASVRAFNISLTQYQNGQISFERLLDSVEKMTRSEDNYAIVKGSVATQVVALYKSLGGGWEANTGKAFVSEATREKMAERTDWGDMLEETTLPPWAPEPVTPAKSPFGDPIDPAKQRYPGGP</sequence>
<dbReference type="InterPro" id="IPR003423">
    <property type="entry name" value="OMP_efflux"/>
</dbReference>
<accession>A0A0J1K2R5</accession>
<comment type="similarity">
    <text evidence="1">Belongs to the outer membrane factor (OMF) (TC 1.B.17) family.</text>
</comment>